<keyword evidence="5" id="KW-0630">Potassium</keyword>
<evidence type="ECO:0000256" key="3">
    <source>
        <dbReference type="ARBA" id="ARBA00022741"/>
    </source>
</evidence>
<evidence type="ECO:0000256" key="2">
    <source>
        <dbReference type="ARBA" id="ARBA00022723"/>
    </source>
</evidence>
<evidence type="ECO:0000256" key="4">
    <source>
        <dbReference type="ARBA" id="ARBA00022842"/>
    </source>
</evidence>
<feature type="domain" description="Coenzyme F420:L-glutamate ligase-like" evidence="8">
    <location>
        <begin position="14"/>
        <end position="232"/>
    </location>
</feature>
<evidence type="ECO:0000256" key="7">
    <source>
        <dbReference type="ARBA" id="ARBA00023211"/>
    </source>
</evidence>
<comment type="caution">
    <text evidence="9">The sequence shown here is derived from an EMBL/GenBank/DDBJ whole genome shotgun (WGS) entry which is preliminary data.</text>
</comment>
<evidence type="ECO:0000313" key="9">
    <source>
        <dbReference type="EMBL" id="MBB3956097.1"/>
    </source>
</evidence>
<gene>
    <name evidence="9" type="ORF">GGR38_003054</name>
</gene>
<dbReference type="RefSeq" id="WP_183626975.1">
    <property type="nucleotide sequence ID" value="NZ_JACIDX010000011.1"/>
</dbReference>
<dbReference type="AlphaFoldDB" id="A0A7W6G8K4"/>
<evidence type="ECO:0000256" key="1">
    <source>
        <dbReference type="ARBA" id="ARBA00022598"/>
    </source>
</evidence>
<dbReference type="SUPFAM" id="SSF144010">
    <property type="entry name" value="CofE-like"/>
    <property type="match status" value="1"/>
</dbReference>
<dbReference type="InterPro" id="IPR008225">
    <property type="entry name" value="F420-0_g-glutamyl_ligase"/>
</dbReference>
<dbReference type="Pfam" id="PF01996">
    <property type="entry name" value="F420_ligase"/>
    <property type="match status" value="1"/>
</dbReference>
<keyword evidence="2" id="KW-0479">Metal-binding</keyword>
<name>A0A7W6G8K4_9SPHN</name>
<evidence type="ECO:0000256" key="5">
    <source>
        <dbReference type="ARBA" id="ARBA00022958"/>
    </source>
</evidence>
<keyword evidence="6" id="KW-0342">GTP-binding</keyword>
<dbReference type="EC" id="6.3.2.31" evidence="9"/>
<accession>A0A7W6G8K4</accession>
<dbReference type="Proteomes" id="UP000548867">
    <property type="component" value="Unassembled WGS sequence"/>
</dbReference>
<keyword evidence="3" id="KW-0547">Nucleotide-binding</keyword>
<dbReference type="InterPro" id="IPR002847">
    <property type="entry name" value="F420-0_gamma-glut_ligase-dom"/>
</dbReference>
<dbReference type="EMBL" id="JACIDX010000011">
    <property type="protein sequence ID" value="MBB3956097.1"/>
    <property type="molecule type" value="Genomic_DNA"/>
</dbReference>
<dbReference type="Gene3D" id="3.90.1660.10">
    <property type="entry name" value="CofE-like domain"/>
    <property type="match status" value="1"/>
</dbReference>
<reference evidence="9 10" key="1">
    <citation type="submission" date="2020-08" db="EMBL/GenBank/DDBJ databases">
        <title>Genomic Encyclopedia of Type Strains, Phase IV (KMG-IV): sequencing the most valuable type-strain genomes for metagenomic binning, comparative biology and taxonomic classification.</title>
        <authorList>
            <person name="Goeker M."/>
        </authorList>
    </citation>
    <scope>NUCLEOTIDE SEQUENCE [LARGE SCALE GENOMIC DNA]</scope>
    <source>
        <strain evidence="9 10">DSM 27057</strain>
    </source>
</reference>
<keyword evidence="10" id="KW-1185">Reference proteome</keyword>
<sequence length="255" mass="26268">MGEPTLSIHALPGVPLIAPGDDLGPVILAALGAGGLVLRDGDIIVLAQKIVSKAEGRAVPLSGVRPSFAAQDLATRCDKDARLVELILSETDRVMRVRRGVLIVRHRLGFVLANAGIDQSNVDHGGEPVALLLPLDPDASAAAIRDALVKASGADVAVVIIDSFGRAWRNGTCGVAIGCAGMAGLLDLRGTPDLYGRELATSELGLADEVAAAASLAMGQAAEGAPIVLLRGVAYGRREGKAAELIRPLEMDLFP</sequence>
<evidence type="ECO:0000313" key="10">
    <source>
        <dbReference type="Proteomes" id="UP000548867"/>
    </source>
</evidence>
<dbReference type="EC" id="6.3.2.34" evidence="9"/>
<keyword evidence="7" id="KW-0464">Manganese</keyword>
<dbReference type="GO" id="GO:0052618">
    <property type="term" value="F:coenzyme F420-0:L-glutamate ligase activity"/>
    <property type="evidence" value="ECO:0007669"/>
    <property type="project" value="UniProtKB-EC"/>
</dbReference>
<protein>
    <submittedName>
        <fullName evidence="9">Coenzyme F420-0:L-glutamate ligase/coenzyme F420-1:gamma-L-glutamate ligase</fullName>
        <ecNumber evidence="9">6.3.2.31</ecNumber>
        <ecNumber evidence="9">6.3.2.34</ecNumber>
    </submittedName>
</protein>
<evidence type="ECO:0000259" key="8">
    <source>
        <dbReference type="Pfam" id="PF01996"/>
    </source>
</evidence>
<dbReference type="PANTHER" id="PTHR47917:SF1">
    <property type="entry name" value="COENZYME F420:L-GLUTAMATE LIGASE"/>
    <property type="match status" value="1"/>
</dbReference>
<dbReference type="GO" id="GO:0005525">
    <property type="term" value="F:GTP binding"/>
    <property type="evidence" value="ECO:0007669"/>
    <property type="project" value="UniProtKB-KW"/>
</dbReference>
<dbReference type="Gene3D" id="3.30.1330.100">
    <property type="entry name" value="CofE-like"/>
    <property type="match status" value="1"/>
</dbReference>
<organism evidence="9 10">
    <name type="scientific">Novosphingobium sediminicola</name>
    <dbReference type="NCBI Taxonomy" id="563162"/>
    <lineage>
        <taxon>Bacteria</taxon>
        <taxon>Pseudomonadati</taxon>
        <taxon>Pseudomonadota</taxon>
        <taxon>Alphaproteobacteria</taxon>
        <taxon>Sphingomonadales</taxon>
        <taxon>Sphingomonadaceae</taxon>
        <taxon>Novosphingobium</taxon>
    </lineage>
</organism>
<dbReference type="GO" id="GO:0046872">
    <property type="term" value="F:metal ion binding"/>
    <property type="evidence" value="ECO:0007669"/>
    <property type="project" value="UniProtKB-KW"/>
</dbReference>
<keyword evidence="1 9" id="KW-0436">Ligase</keyword>
<dbReference type="GO" id="GO:0052619">
    <property type="term" value="F:coenzyme F420-1:gamma-L-glutamate ligase activity"/>
    <property type="evidence" value="ECO:0007669"/>
    <property type="project" value="UniProtKB-EC"/>
</dbReference>
<keyword evidence="4" id="KW-0460">Magnesium</keyword>
<proteinExistence type="predicted"/>
<dbReference type="NCBIfam" id="TIGR01916">
    <property type="entry name" value="F420_cofE"/>
    <property type="match status" value="1"/>
</dbReference>
<evidence type="ECO:0000256" key="6">
    <source>
        <dbReference type="ARBA" id="ARBA00023134"/>
    </source>
</evidence>
<dbReference type="PANTHER" id="PTHR47917">
    <property type="match status" value="1"/>
</dbReference>